<dbReference type="Proteomes" id="UP000708208">
    <property type="component" value="Unassembled WGS sequence"/>
</dbReference>
<evidence type="ECO:0000313" key="3">
    <source>
        <dbReference type="Proteomes" id="UP000708208"/>
    </source>
</evidence>
<reference evidence="2" key="1">
    <citation type="submission" date="2021-06" db="EMBL/GenBank/DDBJ databases">
        <authorList>
            <person name="Hodson N. C."/>
            <person name="Mongue J. A."/>
            <person name="Jaron S. K."/>
        </authorList>
    </citation>
    <scope>NUCLEOTIDE SEQUENCE</scope>
</reference>
<feature type="signal peptide" evidence="1">
    <location>
        <begin position="1"/>
        <end position="23"/>
    </location>
</feature>
<comment type="caution">
    <text evidence="2">The sequence shown here is derived from an EMBL/GenBank/DDBJ whole genome shotgun (WGS) entry which is preliminary data.</text>
</comment>
<name>A0A8J2LAZ1_9HEXA</name>
<feature type="chain" id="PRO_5035327344" description="WAP domain-containing protein" evidence="1">
    <location>
        <begin position="24"/>
        <end position="77"/>
    </location>
</feature>
<evidence type="ECO:0000313" key="2">
    <source>
        <dbReference type="EMBL" id="CAG7828829.1"/>
    </source>
</evidence>
<keyword evidence="3" id="KW-1185">Reference proteome</keyword>
<dbReference type="EMBL" id="CAJVCH010549036">
    <property type="protein sequence ID" value="CAG7828829.1"/>
    <property type="molecule type" value="Genomic_DNA"/>
</dbReference>
<protein>
    <recommendedName>
        <fullName evidence="4">WAP domain-containing protein</fullName>
    </recommendedName>
</protein>
<evidence type="ECO:0000256" key="1">
    <source>
        <dbReference type="SAM" id="SignalP"/>
    </source>
</evidence>
<keyword evidence="1" id="KW-0732">Signal</keyword>
<evidence type="ECO:0008006" key="4">
    <source>
        <dbReference type="Google" id="ProtNLM"/>
    </source>
</evidence>
<organism evidence="2 3">
    <name type="scientific">Allacma fusca</name>
    <dbReference type="NCBI Taxonomy" id="39272"/>
    <lineage>
        <taxon>Eukaryota</taxon>
        <taxon>Metazoa</taxon>
        <taxon>Ecdysozoa</taxon>
        <taxon>Arthropoda</taxon>
        <taxon>Hexapoda</taxon>
        <taxon>Collembola</taxon>
        <taxon>Symphypleona</taxon>
        <taxon>Sminthuridae</taxon>
        <taxon>Allacma</taxon>
    </lineage>
</organism>
<feature type="non-terminal residue" evidence="2">
    <location>
        <position position="1"/>
    </location>
</feature>
<dbReference type="AlphaFoldDB" id="A0A8J2LAZ1"/>
<sequence length="77" mass="8164">ISPAMKSWIICLSVLLFAAVVISDKKDILKSCVGSTVNPCPGTVVFECTSTSSCTSLNEVCCRDNCTVKCTERTPTG</sequence>
<accession>A0A8J2LAZ1</accession>
<gene>
    <name evidence="2" type="ORF">AFUS01_LOCUS38728</name>
</gene>
<proteinExistence type="predicted"/>